<name>A0A5N6PKZ1_9ASTR</name>
<sequence>MFVDNLTFDEQPLALTELQAFVNNLVFDEKHDDSISLVNNLAFDKEEHIDFISFPFWFIMTEKSELYISELDLLARQQQATNSRLQQGCMRPQQTTIQYRGWIDEQSLAVAKPAAGTIIDAKRLTHKDDKLRRVTLLVDEADIIFALQIFHSKCKNYFAWGQKLPGAVRPAPLIHLGRQISMLNMVVKPILVPRCDISYLGNQ</sequence>
<gene>
    <name evidence="1" type="ORF">E3N88_09848</name>
</gene>
<reference evidence="1 2" key="1">
    <citation type="submission" date="2019-05" db="EMBL/GenBank/DDBJ databases">
        <title>Mikania micrantha, genome provides insights into the molecular mechanism of rapid growth.</title>
        <authorList>
            <person name="Liu B."/>
        </authorList>
    </citation>
    <scope>NUCLEOTIDE SEQUENCE [LARGE SCALE GENOMIC DNA]</scope>
    <source>
        <strain evidence="1">NLD-2019</strain>
        <tissue evidence="1">Leaf</tissue>
    </source>
</reference>
<proteinExistence type="predicted"/>
<evidence type="ECO:0000313" key="1">
    <source>
        <dbReference type="EMBL" id="KAD6455142.1"/>
    </source>
</evidence>
<dbReference type="AlphaFoldDB" id="A0A5N6PKZ1"/>
<accession>A0A5N6PKZ1</accession>
<protein>
    <submittedName>
        <fullName evidence="1">Uncharacterized protein</fullName>
    </submittedName>
</protein>
<keyword evidence="2" id="KW-1185">Reference proteome</keyword>
<dbReference type="Proteomes" id="UP000326396">
    <property type="component" value="Linkage Group LG12"/>
</dbReference>
<dbReference type="EMBL" id="SZYD01000004">
    <property type="protein sequence ID" value="KAD6455142.1"/>
    <property type="molecule type" value="Genomic_DNA"/>
</dbReference>
<comment type="caution">
    <text evidence="1">The sequence shown here is derived from an EMBL/GenBank/DDBJ whole genome shotgun (WGS) entry which is preliminary data.</text>
</comment>
<organism evidence="1 2">
    <name type="scientific">Mikania micrantha</name>
    <name type="common">bitter vine</name>
    <dbReference type="NCBI Taxonomy" id="192012"/>
    <lineage>
        <taxon>Eukaryota</taxon>
        <taxon>Viridiplantae</taxon>
        <taxon>Streptophyta</taxon>
        <taxon>Embryophyta</taxon>
        <taxon>Tracheophyta</taxon>
        <taxon>Spermatophyta</taxon>
        <taxon>Magnoliopsida</taxon>
        <taxon>eudicotyledons</taxon>
        <taxon>Gunneridae</taxon>
        <taxon>Pentapetalae</taxon>
        <taxon>asterids</taxon>
        <taxon>campanulids</taxon>
        <taxon>Asterales</taxon>
        <taxon>Asteraceae</taxon>
        <taxon>Asteroideae</taxon>
        <taxon>Heliantheae alliance</taxon>
        <taxon>Eupatorieae</taxon>
        <taxon>Mikania</taxon>
    </lineage>
</organism>
<evidence type="ECO:0000313" key="2">
    <source>
        <dbReference type="Proteomes" id="UP000326396"/>
    </source>
</evidence>